<reference evidence="10 11" key="1">
    <citation type="journal article" date="2014" name="Genome Biol. Evol.">
        <title>Comparative genomics and transcriptomics analyses reveal divergent lifestyle features of nematode endoparasitic fungus Hirsutella minnesotensis.</title>
        <authorList>
            <person name="Lai Y."/>
            <person name="Liu K."/>
            <person name="Zhang X."/>
            <person name="Zhang X."/>
            <person name="Li K."/>
            <person name="Wang N."/>
            <person name="Shu C."/>
            <person name="Wu Y."/>
            <person name="Wang C."/>
            <person name="Bushley K.E."/>
            <person name="Xiang M."/>
            <person name="Liu X."/>
        </authorList>
    </citation>
    <scope>NUCLEOTIDE SEQUENCE [LARGE SCALE GENOMIC DNA]</scope>
    <source>
        <strain evidence="10 11">3608</strain>
    </source>
</reference>
<evidence type="ECO:0008006" key="12">
    <source>
        <dbReference type="Google" id="ProtNLM"/>
    </source>
</evidence>
<feature type="transmembrane region" description="Helical" evidence="9">
    <location>
        <begin position="101"/>
        <end position="121"/>
    </location>
</feature>
<dbReference type="PANTHER" id="PTHR22601">
    <property type="entry name" value="ISP4 LIKE PROTEIN"/>
    <property type="match status" value="1"/>
</dbReference>
<keyword evidence="7 9" id="KW-1133">Transmembrane helix</keyword>
<dbReference type="NCBIfam" id="TIGR00727">
    <property type="entry name" value="ISP4_OPT"/>
    <property type="match status" value="1"/>
</dbReference>
<feature type="transmembrane region" description="Helical" evidence="9">
    <location>
        <begin position="683"/>
        <end position="699"/>
    </location>
</feature>
<dbReference type="GO" id="GO:0035673">
    <property type="term" value="F:oligopeptide transmembrane transporter activity"/>
    <property type="evidence" value="ECO:0007669"/>
    <property type="project" value="InterPro"/>
</dbReference>
<proteinExistence type="inferred from homology"/>
<keyword evidence="6" id="KW-0653">Protein transport</keyword>
<feature type="transmembrane region" description="Helical" evidence="9">
    <location>
        <begin position="655"/>
        <end position="676"/>
    </location>
</feature>
<evidence type="ECO:0000256" key="4">
    <source>
        <dbReference type="ARBA" id="ARBA00022692"/>
    </source>
</evidence>
<name>A0A0F7ZPN3_9HYPO</name>
<feature type="transmembrane region" description="Helical" evidence="9">
    <location>
        <begin position="705"/>
        <end position="721"/>
    </location>
</feature>
<feature type="transmembrane region" description="Helical" evidence="9">
    <location>
        <begin position="588"/>
        <end position="610"/>
    </location>
</feature>
<feature type="transmembrane region" description="Helical" evidence="9">
    <location>
        <begin position="175"/>
        <end position="197"/>
    </location>
</feature>
<dbReference type="NCBIfam" id="TIGR00728">
    <property type="entry name" value="OPT_sfam"/>
    <property type="match status" value="1"/>
</dbReference>
<evidence type="ECO:0000313" key="10">
    <source>
        <dbReference type="EMBL" id="KJZ75800.1"/>
    </source>
</evidence>
<keyword evidence="4 9" id="KW-0812">Transmembrane</keyword>
<comment type="subcellular location">
    <subcellularLocation>
        <location evidence="1">Membrane</location>
        <topology evidence="1">Multi-pass membrane protein</topology>
    </subcellularLocation>
</comment>
<keyword evidence="8 9" id="KW-0472">Membrane</keyword>
<evidence type="ECO:0000256" key="9">
    <source>
        <dbReference type="SAM" id="Phobius"/>
    </source>
</evidence>
<protein>
    <recommendedName>
        <fullName evidence="12">Sexual differentiation process protein isp4</fullName>
    </recommendedName>
</protein>
<feature type="transmembrane region" description="Helical" evidence="9">
    <location>
        <begin position="733"/>
        <end position="758"/>
    </location>
</feature>
<evidence type="ECO:0000256" key="8">
    <source>
        <dbReference type="ARBA" id="ARBA00023136"/>
    </source>
</evidence>
<dbReference type="AlphaFoldDB" id="A0A0F7ZPN3"/>
<comment type="similarity">
    <text evidence="2">Belongs to the oligopeptide OPT transporter family.</text>
</comment>
<dbReference type="GO" id="GO:0016020">
    <property type="term" value="C:membrane"/>
    <property type="evidence" value="ECO:0007669"/>
    <property type="project" value="UniProtKB-SubCell"/>
</dbReference>
<organism evidence="10 11">
    <name type="scientific">Hirsutella minnesotensis 3608</name>
    <dbReference type="NCBI Taxonomy" id="1043627"/>
    <lineage>
        <taxon>Eukaryota</taxon>
        <taxon>Fungi</taxon>
        <taxon>Dikarya</taxon>
        <taxon>Ascomycota</taxon>
        <taxon>Pezizomycotina</taxon>
        <taxon>Sordariomycetes</taxon>
        <taxon>Hypocreomycetidae</taxon>
        <taxon>Hypocreales</taxon>
        <taxon>Ophiocordycipitaceae</taxon>
        <taxon>Hirsutella</taxon>
    </lineage>
</organism>
<feature type="transmembrane region" description="Helical" evidence="9">
    <location>
        <begin position="478"/>
        <end position="498"/>
    </location>
</feature>
<keyword evidence="3" id="KW-0813">Transport</keyword>
<dbReference type="InterPro" id="IPR004648">
    <property type="entry name" value="Oligpept_transpt"/>
</dbReference>
<feature type="transmembrane region" description="Helical" evidence="9">
    <location>
        <begin position="233"/>
        <end position="255"/>
    </location>
</feature>
<evidence type="ECO:0000256" key="5">
    <source>
        <dbReference type="ARBA" id="ARBA00022856"/>
    </source>
</evidence>
<evidence type="ECO:0000256" key="2">
    <source>
        <dbReference type="ARBA" id="ARBA00008807"/>
    </source>
</evidence>
<keyword evidence="11" id="KW-1185">Reference proteome</keyword>
<feature type="transmembrane region" description="Helical" evidence="9">
    <location>
        <begin position="631"/>
        <end position="649"/>
    </location>
</feature>
<feature type="transmembrane region" description="Helical" evidence="9">
    <location>
        <begin position="425"/>
        <end position="446"/>
    </location>
</feature>
<evidence type="ECO:0000256" key="6">
    <source>
        <dbReference type="ARBA" id="ARBA00022927"/>
    </source>
</evidence>
<dbReference type="Proteomes" id="UP000054481">
    <property type="component" value="Unassembled WGS sequence"/>
</dbReference>
<dbReference type="Pfam" id="PF03169">
    <property type="entry name" value="OPT"/>
    <property type="match status" value="1"/>
</dbReference>
<dbReference type="GO" id="GO:0015031">
    <property type="term" value="P:protein transport"/>
    <property type="evidence" value="ECO:0007669"/>
    <property type="project" value="UniProtKB-KW"/>
</dbReference>
<dbReference type="EMBL" id="KQ030515">
    <property type="protein sequence ID" value="KJZ75800.1"/>
    <property type="molecule type" value="Genomic_DNA"/>
</dbReference>
<feature type="transmembrane region" description="Helical" evidence="9">
    <location>
        <begin position="209"/>
        <end position="227"/>
    </location>
</feature>
<evidence type="ECO:0000313" key="11">
    <source>
        <dbReference type="Proteomes" id="UP000054481"/>
    </source>
</evidence>
<evidence type="ECO:0000256" key="7">
    <source>
        <dbReference type="ARBA" id="ARBA00022989"/>
    </source>
</evidence>
<gene>
    <name evidence="10" type="ORF">HIM_04957</name>
</gene>
<accession>A0A0F7ZPN3</accession>
<feature type="transmembrane region" description="Helical" evidence="9">
    <location>
        <begin position="536"/>
        <end position="556"/>
    </location>
</feature>
<evidence type="ECO:0000256" key="3">
    <source>
        <dbReference type="ARBA" id="ARBA00022448"/>
    </source>
</evidence>
<dbReference type="OrthoDB" id="9986677at2759"/>
<evidence type="ECO:0000256" key="1">
    <source>
        <dbReference type="ARBA" id="ARBA00004141"/>
    </source>
</evidence>
<feature type="transmembrane region" description="Helical" evidence="9">
    <location>
        <begin position="504"/>
        <end position="524"/>
    </location>
</feature>
<feature type="transmembrane region" description="Helical" evidence="9">
    <location>
        <begin position="350"/>
        <end position="371"/>
    </location>
</feature>
<feature type="transmembrane region" description="Helical" evidence="9">
    <location>
        <begin position="276"/>
        <end position="295"/>
    </location>
</feature>
<keyword evidence="5" id="KW-0571">Peptide transport</keyword>
<sequence>MVPSIFRKRNEVEDITPLPADFDAQASGVDYLKHLQQFEKAHKLDPNLPIDELNDVDAAIATGNAEKGIEIEHALMEDNSPYPEVRAVVRNYDVDVPANTVRAWVIGLLLCTLGSGVNLLFSLRYPSIYMSTYVIQLIAYPIGRGWDLIMPDREWNIFGLRFNLRPGKFNFKEHVVIVAMSNAAYGGGVLYASDVLVTQKIYYGQDFGPAFQILFGITTLCTGYGLAGLARRFLVWPAAMIWPADLVNCALFYTLHDHSRSDPSKTNGWTIGRYKLFLIIGCGAFCYYWFPGWIFKGLSCFSWICWIAPNNVVLNKVFGAHNGYGLMPITFDWNVVNGFLGSPLIPPFHAIANVLGGILVFFVFISMGVHFSGTWYSDYLPVQSYDSYDNTGAKYNVARILDANKQFNETAYKEYSPLYLSTQFAIAYGLSFAAMTAVVVHVALYHGRDIWRQFKMARHQEDDVHMRLMKKYRDAEDWWYAALFVVMIGISFGVVAGWPTGFPVWAFVVCLLLPIIWLIPIGLIQAITNIQLGLNVLTEFIIGYMAPGRPLAMMMFKNYGYITMSQALYFSQDLKLGHYMKVPPRVMFASQLVASIWSALVQIGVLNWALTHIPNVCQEGQSDNYTCPNANVFYTASVVWGAIGPARIFSHGTTYASLQWFWLLGAAAPIITWLLARRWPKSIWRYVCVPVMFGGTGLLPPATVYIFLCWGAVGIAFNYFIKRRYLGWWLQYNYITSAALDCGTIAAAMVIFFALYLAGVNPPNWWGNKGVFNTLDHKGTATKLHLEPGQTFGPSVFL</sequence>
<dbReference type="InterPro" id="IPR004813">
    <property type="entry name" value="OPT"/>
</dbReference>